<accession>A0A1A8X6N0</accession>
<evidence type="ECO:0000313" key="3">
    <source>
        <dbReference type="EMBL" id="SBT00273.1"/>
    </source>
</evidence>
<feature type="region of interest" description="Disordered" evidence="1">
    <location>
        <begin position="232"/>
        <end position="318"/>
    </location>
</feature>
<sequence>MEECLSLPREVLGSTFFRFVGEPYFRRITQHIISKTSSLKDEKDKNKIREGCRSLANNLINYKSAPNYHDKGIWERVLYTWAKSYYAKLNKHGGCPVIMEERDLALLNLKYEVEDFCEEKEARIKRITCFKNGDIDEDNCDEVCSRKIKEYNEWINGKNMYFNNKKGPIINKCNTQPSHFPTRQCNILKHDIFKTFSVCKDKTSYTSVPSLPKGENKIVEVESQNTAFIPPSHKVSAEEDPHNAQQMQSQSEPSTSIQHDIQQESQIEPRALPSNEPPRTTDKSTQIQDMPMDQVEDSKTLPQPELENALPPSPNTLHHADAKVSLEYHSPATKSLSSEVSVPSSGFPNYNELSKILDTINSTYYSIFKITTICYYILIGMFKKKKIIKRRQVKFLRILVPSFSKNKTNLLIDDNLEYPIYDKEEIVKKIKINELANNLNSSKQKKDRSKTIIEVHMEVLEEFRNEEWENNKEEFLKICIDEFAKKNYKIYTNLIDYDLVTENIECINDNTKKNILWNKWVERHKNISEKLKKDDWFINLKNEWKKEQAYIKIFVELKKNHTNETQKVPFLEIEKDLWKHWISKKGIIIEQYLEQHWIKELEMDLNNMSDECVKEDTKNYVTLRNIEELQHQENYEELYKYIKKKLLTKLCILALMTMLEEYKKEVNFENKESYLDSCINEWKTEEYSKKTKNYRTYN</sequence>
<evidence type="ECO:0000256" key="2">
    <source>
        <dbReference type="SAM" id="Phobius"/>
    </source>
</evidence>
<dbReference type="EMBL" id="FLQW01006309">
    <property type="protein sequence ID" value="SBT00273.1"/>
    <property type="molecule type" value="Genomic_DNA"/>
</dbReference>
<feature type="compositionally biased region" description="Polar residues" evidence="1">
    <location>
        <begin position="243"/>
        <end position="266"/>
    </location>
</feature>
<keyword evidence="2" id="KW-1133">Transmembrane helix</keyword>
<gene>
    <name evidence="3" type="ORF">PMALA_074970</name>
</gene>
<keyword evidence="2" id="KW-0812">Transmembrane</keyword>
<protein>
    <submittedName>
        <fullName evidence="3">STP1 protein</fullName>
    </submittedName>
</protein>
<organism evidence="3 4">
    <name type="scientific">Plasmodium malariae</name>
    <dbReference type="NCBI Taxonomy" id="5858"/>
    <lineage>
        <taxon>Eukaryota</taxon>
        <taxon>Sar</taxon>
        <taxon>Alveolata</taxon>
        <taxon>Apicomplexa</taxon>
        <taxon>Aconoidasida</taxon>
        <taxon>Haemosporida</taxon>
        <taxon>Plasmodiidae</taxon>
        <taxon>Plasmodium</taxon>
        <taxon>Plasmodium (Plasmodium)</taxon>
    </lineage>
</organism>
<evidence type="ECO:0000256" key="1">
    <source>
        <dbReference type="SAM" id="MobiDB-lite"/>
    </source>
</evidence>
<dbReference type="Proteomes" id="UP000078597">
    <property type="component" value="Unassembled WGS sequence"/>
</dbReference>
<dbReference type="AlphaFoldDB" id="A0A1A8X6N0"/>
<keyword evidence="2" id="KW-0472">Membrane</keyword>
<reference evidence="4" key="1">
    <citation type="submission" date="2016-05" db="EMBL/GenBank/DDBJ databases">
        <authorList>
            <person name="Naeem Raeece"/>
        </authorList>
    </citation>
    <scope>NUCLEOTIDE SEQUENCE [LARGE SCALE GENOMIC DNA]</scope>
</reference>
<name>A0A1A8X6N0_PLAMA</name>
<dbReference type="VEuPathDB" id="PlasmoDB:PmUG01_14012900"/>
<proteinExistence type="predicted"/>
<feature type="transmembrane region" description="Helical" evidence="2">
    <location>
        <begin position="364"/>
        <end position="382"/>
    </location>
</feature>
<evidence type="ECO:0000313" key="4">
    <source>
        <dbReference type="Proteomes" id="UP000078597"/>
    </source>
</evidence>